<dbReference type="Pfam" id="PF00072">
    <property type="entry name" value="Response_reg"/>
    <property type="match status" value="1"/>
</dbReference>
<comment type="caution">
    <text evidence="8">The sequence shown here is derived from an EMBL/GenBank/DDBJ whole genome shotgun (WGS) entry which is preliminary data.</text>
</comment>
<dbReference type="InterPro" id="IPR000700">
    <property type="entry name" value="PAS-assoc_C"/>
</dbReference>
<dbReference type="FunFam" id="3.20.20.450:FF:000001">
    <property type="entry name" value="Cyclic di-GMP phosphodiesterase yahA"/>
    <property type="match status" value="1"/>
</dbReference>
<dbReference type="Proteomes" id="UP000601768">
    <property type="component" value="Unassembled WGS sequence"/>
</dbReference>
<feature type="domain" description="Response regulatory" evidence="4">
    <location>
        <begin position="13"/>
        <end position="128"/>
    </location>
</feature>
<dbReference type="NCBIfam" id="TIGR00229">
    <property type="entry name" value="sensory_box"/>
    <property type="match status" value="2"/>
</dbReference>
<evidence type="ECO:0000259" key="7">
    <source>
        <dbReference type="PROSITE" id="PS50887"/>
    </source>
</evidence>
<dbReference type="InterPro" id="IPR011006">
    <property type="entry name" value="CheY-like_superfamily"/>
</dbReference>
<keyword evidence="2" id="KW-0973">c-di-GMP</keyword>
<dbReference type="PANTHER" id="PTHR44757">
    <property type="entry name" value="DIGUANYLATE CYCLASE DGCP"/>
    <property type="match status" value="1"/>
</dbReference>
<dbReference type="InterPro" id="IPR001610">
    <property type="entry name" value="PAC"/>
</dbReference>
<evidence type="ECO:0000259" key="6">
    <source>
        <dbReference type="PROSITE" id="PS50883"/>
    </source>
</evidence>
<dbReference type="PROSITE" id="PS50113">
    <property type="entry name" value="PAC"/>
    <property type="match status" value="2"/>
</dbReference>
<dbReference type="EC" id="3.1.4.52" evidence="1"/>
<dbReference type="SUPFAM" id="SSF55073">
    <property type="entry name" value="Nucleotide cyclase"/>
    <property type="match status" value="1"/>
</dbReference>
<dbReference type="EMBL" id="JACNEP010000001">
    <property type="protein sequence ID" value="MBC3764350.1"/>
    <property type="molecule type" value="Genomic_DNA"/>
</dbReference>
<dbReference type="Gene3D" id="3.30.450.20">
    <property type="entry name" value="PAS domain"/>
    <property type="match status" value="2"/>
</dbReference>
<dbReference type="SMART" id="SM00052">
    <property type="entry name" value="EAL"/>
    <property type="match status" value="1"/>
</dbReference>
<organism evidence="8 9">
    <name type="scientific">Neptunicella marina</name>
    <dbReference type="NCBI Taxonomy" id="2125989"/>
    <lineage>
        <taxon>Bacteria</taxon>
        <taxon>Pseudomonadati</taxon>
        <taxon>Pseudomonadota</taxon>
        <taxon>Gammaproteobacteria</taxon>
        <taxon>Alteromonadales</taxon>
        <taxon>Alteromonadaceae</taxon>
        <taxon>Neptunicella</taxon>
    </lineage>
</organism>
<dbReference type="SMART" id="SM00091">
    <property type="entry name" value="PAS"/>
    <property type="match status" value="2"/>
</dbReference>
<dbReference type="InterPro" id="IPR000160">
    <property type="entry name" value="GGDEF_dom"/>
</dbReference>
<dbReference type="SUPFAM" id="SSF52172">
    <property type="entry name" value="CheY-like"/>
    <property type="match status" value="1"/>
</dbReference>
<dbReference type="SMART" id="SM00267">
    <property type="entry name" value="GGDEF"/>
    <property type="match status" value="1"/>
</dbReference>
<dbReference type="Gene3D" id="3.20.20.450">
    <property type="entry name" value="EAL domain"/>
    <property type="match status" value="1"/>
</dbReference>
<evidence type="ECO:0000256" key="3">
    <source>
        <dbReference type="PROSITE-ProRule" id="PRU00169"/>
    </source>
</evidence>
<dbReference type="SUPFAM" id="SSF55785">
    <property type="entry name" value="PYP-like sensor domain (PAS domain)"/>
    <property type="match status" value="2"/>
</dbReference>
<dbReference type="InterPro" id="IPR000014">
    <property type="entry name" value="PAS"/>
</dbReference>
<dbReference type="PANTHER" id="PTHR44757:SF2">
    <property type="entry name" value="BIOFILM ARCHITECTURE MAINTENANCE PROTEIN MBAA"/>
    <property type="match status" value="1"/>
</dbReference>
<feature type="domain" description="GGDEF" evidence="7">
    <location>
        <begin position="419"/>
        <end position="552"/>
    </location>
</feature>
<dbReference type="AlphaFoldDB" id="A0A8J6IJE6"/>
<dbReference type="CDD" id="cd00130">
    <property type="entry name" value="PAS"/>
    <property type="match status" value="1"/>
</dbReference>
<dbReference type="SUPFAM" id="SSF141868">
    <property type="entry name" value="EAL domain-like"/>
    <property type="match status" value="1"/>
</dbReference>
<proteinExistence type="predicted"/>
<dbReference type="InterPro" id="IPR001789">
    <property type="entry name" value="Sig_transdc_resp-reg_receiver"/>
</dbReference>
<dbReference type="Gene3D" id="3.30.70.270">
    <property type="match status" value="1"/>
</dbReference>
<evidence type="ECO:0000259" key="4">
    <source>
        <dbReference type="PROSITE" id="PS50110"/>
    </source>
</evidence>
<dbReference type="InterPro" id="IPR013656">
    <property type="entry name" value="PAS_4"/>
</dbReference>
<dbReference type="Gene3D" id="3.40.50.2300">
    <property type="match status" value="1"/>
</dbReference>
<dbReference type="PROSITE" id="PS50883">
    <property type="entry name" value="EAL"/>
    <property type="match status" value="1"/>
</dbReference>
<dbReference type="Pfam" id="PF08448">
    <property type="entry name" value="PAS_4"/>
    <property type="match status" value="2"/>
</dbReference>
<dbReference type="Pfam" id="PF00990">
    <property type="entry name" value="GGDEF"/>
    <property type="match status" value="1"/>
</dbReference>
<dbReference type="InterPro" id="IPR001633">
    <property type="entry name" value="EAL_dom"/>
</dbReference>
<feature type="modified residue" description="4-aspartylphosphate" evidence="3">
    <location>
        <position position="63"/>
    </location>
</feature>
<gene>
    <name evidence="8" type="ORF">H8B19_00530</name>
</gene>
<dbReference type="RefSeq" id="WP_186504828.1">
    <property type="nucleotide sequence ID" value="NZ_JACNEP010000001.1"/>
</dbReference>
<dbReference type="CDD" id="cd01948">
    <property type="entry name" value="EAL"/>
    <property type="match status" value="1"/>
</dbReference>
<dbReference type="Pfam" id="PF00563">
    <property type="entry name" value="EAL"/>
    <property type="match status" value="1"/>
</dbReference>
<evidence type="ECO:0000259" key="5">
    <source>
        <dbReference type="PROSITE" id="PS50113"/>
    </source>
</evidence>
<evidence type="ECO:0000256" key="2">
    <source>
        <dbReference type="ARBA" id="ARBA00022636"/>
    </source>
</evidence>
<evidence type="ECO:0000313" key="8">
    <source>
        <dbReference type="EMBL" id="MBC3764350.1"/>
    </source>
</evidence>
<dbReference type="InterPro" id="IPR043128">
    <property type="entry name" value="Rev_trsase/Diguanyl_cyclase"/>
</dbReference>
<dbReference type="SMART" id="SM00086">
    <property type="entry name" value="PAC"/>
    <property type="match status" value="2"/>
</dbReference>
<name>A0A8J6IJE6_9ALTE</name>
<dbReference type="GO" id="GO:0000160">
    <property type="term" value="P:phosphorelay signal transduction system"/>
    <property type="evidence" value="ECO:0007669"/>
    <property type="project" value="InterPro"/>
</dbReference>
<dbReference type="InterPro" id="IPR029787">
    <property type="entry name" value="Nucleotide_cyclase"/>
</dbReference>
<dbReference type="InterPro" id="IPR035965">
    <property type="entry name" value="PAS-like_dom_sf"/>
</dbReference>
<dbReference type="SMART" id="SM00448">
    <property type="entry name" value="REC"/>
    <property type="match status" value="1"/>
</dbReference>
<feature type="domain" description="PAC" evidence="5">
    <location>
        <begin position="212"/>
        <end position="266"/>
    </location>
</feature>
<evidence type="ECO:0000313" key="9">
    <source>
        <dbReference type="Proteomes" id="UP000601768"/>
    </source>
</evidence>
<dbReference type="CDD" id="cd01949">
    <property type="entry name" value="GGDEF"/>
    <property type="match status" value="1"/>
</dbReference>
<dbReference type="PROSITE" id="PS50887">
    <property type="entry name" value="GGDEF"/>
    <property type="match status" value="1"/>
</dbReference>
<dbReference type="NCBIfam" id="TIGR00254">
    <property type="entry name" value="GGDEF"/>
    <property type="match status" value="1"/>
</dbReference>
<dbReference type="GO" id="GO:0071111">
    <property type="term" value="F:cyclic-guanylate-specific phosphodiesterase activity"/>
    <property type="evidence" value="ECO:0007669"/>
    <property type="project" value="UniProtKB-EC"/>
</dbReference>
<reference evidence="8" key="2">
    <citation type="submission" date="2020-08" db="EMBL/GenBank/DDBJ databases">
        <authorList>
            <person name="Lai Q."/>
        </authorList>
    </citation>
    <scope>NUCLEOTIDE SEQUENCE</scope>
    <source>
        <strain evidence="8">S27-2</strain>
    </source>
</reference>
<dbReference type="InterPro" id="IPR035919">
    <property type="entry name" value="EAL_sf"/>
</dbReference>
<dbReference type="PROSITE" id="PS50110">
    <property type="entry name" value="RESPONSE_REGULATORY"/>
    <property type="match status" value="1"/>
</dbReference>
<accession>A0A8J6IJE6</accession>
<dbReference type="CDD" id="cd00156">
    <property type="entry name" value="REC"/>
    <property type="match status" value="1"/>
</dbReference>
<feature type="domain" description="EAL" evidence="6">
    <location>
        <begin position="561"/>
        <end position="815"/>
    </location>
</feature>
<sequence>MKSGQEKVDKHIKALIIEDMEDDAIILIDYLERFDYSLNWVRVDTPEQLKTKLHEDWDIIFSDFTMPAFSGLDALKIVRQCTREIPFIFVSGSMGEDHAVDAIRNGAQDFIIKGQFRRLLPSLERELQERERTQKHRLSEEMVQKLTAAIEQTTDSVIITDADFVVEYVNHAFEAHNKSHNSNLIGQCFFNWYEKHSEDNISDVKKLLQQGYTYQGYLKRTDQDGSQSTEELVISPLKNSKGQPDHFVCTSRDITARLRSEESTRRLSSILEASPDIVVTMSPQCEFDYINAAAKHILTDDEGIRLNHLVDLFSPTNAHSMVASMQSVVEEFGVWTGETQIITANKESLPVSAVMLSHTNNNGEIQYYSLIARDISERKYFENELQHHSTHDALTGLPNRFFLLSNAKMMLDKNNHFNKYGAVFSLNIDNFRRINDSLGHAEGDHLLIQIANRLSAQLKPSDLISRQSGDEFTILLSDLNKPEEAHKVVKRLKDAFKQPLNTLEHEFFITFRVGIAIYPNDSKDIEDLLVCADTALHQTKSLGVGHYCFYETNMNARSHEILKLEADLQRALDNDEFLLYYQPQIDLHSQQIVGVEALIRWQHPHFGLVSPADFVELLESSGLIVPVGEWVVRQACTLHQQFRSMGYDHVRMSVNVSTVQFAEKDFLVRVQRALQELQMPAHMLELEITENLMMKNPKKTTTILNALRAMGVRSAIDDFGTGYSSMSYLKLFPVDTLKIDRAFIRDITSDSRDEAIVEASVSLAQKMGLQTVAEGVETQQQLNSLQKLGCSHVQGFFFSKPVDETTIKNLLKRGIHY</sequence>
<protein>
    <recommendedName>
        <fullName evidence="1">cyclic-guanylate-specific phosphodiesterase</fullName>
        <ecNumber evidence="1">3.1.4.52</ecNumber>
    </recommendedName>
</protein>
<reference evidence="8" key="1">
    <citation type="journal article" date="2018" name="Int. J. Syst. Evol. Microbiol.">
        <title>Neptunicella marina gen. nov., sp. nov., isolated from surface seawater.</title>
        <authorList>
            <person name="Liu X."/>
            <person name="Lai Q."/>
            <person name="Du Y."/>
            <person name="Zhang X."/>
            <person name="Liu Z."/>
            <person name="Sun F."/>
            <person name="Shao Z."/>
        </authorList>
    </citation>
    <scope>NUCLEOTIDE SEQUENCE</scope>
    <source>
        <strain evidence="8">S27-2</strain>
    </source>
</reference>
<evidence type="ECO:0000256" key="1">
    <source>
        <dbReference type="ARBA" id="ARBA00012282"/>
    </source>
</evidence>
<feature type="domain" description="PAC" evidence="5">
    <location>
        <begin position="335"/>
        <end position="387"/>
    </location>
</feature>
<keyword evidence="3" id="KW-0597">Phosphoprotein</keyword>
<dbReference type="InterPro" id="IPR052155">
    <property type="entry name" value="Biofilm_reg_signaling"/>
</dbReference>
<keyword evidence="9" id="KW-1185">Reference proteome</keyword>